<dbReference type="OrthoDB" id="10365180at2759"/>
<dbReference type="Proteomes" id="UP000016932">
    <property type="component" value="Unassembled WGS sequence"/>
</dbReference>
<reference evidence="2 3" key="1">
    <citation type="journal article" date="2012" name="PLoS Pathog.">
        <title>Diverse lifestyles and strategies of plant pathogenesis encoded in the genomes of eighteen Dothideomycetes fungi.</title>
        <authorList>
            <person name="Ohm R.A."/>
            <person name="Feau N."/>
            <person name="Henrissat B."/>
            <person name="Schoch C.L."/>
            <person name="Horwitz B.A."/>
            <person name="Barry K.W."/>
            <person name="Condon B.J."/>
            <person name="Copeland A.C."/>
            <person name="Dhillon B."/>
            <person name="Glaser F."/>
            <person name="Hesse C.N."/>
            <person name="Kosti I."/>
            <person name="LaButti K."/>
            <person name="Lindquist E.A."/>
            <person name="Lucas S."/>
            <person name="Salamov A.A."/>
            <person name="Bradshaw R.E."/>
            <person name="Ciuffetti L."/>
            <person name="Hamelin R.C."/>
            <person name="Kema G.H.J."/>
            <person name="Lawrence C."/>
            <person name="Scott J.A."/>
            <person name="Spatafora J.W."/>
            <person name="Turgeon B.G."/>
            <person name="de Wit P.J.G.M."/>
            <person name="Zhong S."/>
            <person name="Goodwin S.B."/>
            <person name="Grigoriev I.V."/>
        </authorList>
    </citation>
    <scope>NUCLEOTIDE SEQUENCE [LARGE SCALE GENOMIC DNA]</scope>
    <source>
        <strain evidence="2 3">CIRAD86</strain>
    </source>
</reference>
<name>M3B470_PSEFD</name>
<evidence type="ECO:0008006" key="4">
    <source>
        <dbReference type="Google" id="ProtNLM"/>
    </source>
</evidence>
<evidence type="ECO:0000256" key="1">
    <source>
        <dbReference type="SAM" id="Coils"/>
    </source>
</evidence>
<protein>
    <recommendedName>
        <fullName evidence="4">SWI5-dependent HO expression protein 3</fullName>
    </recommendedName>
</protein>
<dbReference type="GeneID" id="19335469"/>
<evidence type="ECO:0000313" key="3">
    <source>
        <dbReference type="Proteomes" id="UP000016932"/>
    </source>
</evidence>
<evidence type="ECO:0000313" key="2">
    <source>
        <dbReference type="EMBL" id="EME84173.1"/>
    </source>
</evidence>
<keyword evidence="3" id="KW-1185">Reference proteome</keyword>
<dbReference type="Gene3D" id="1.10.287.1490">
    <property type="match status" value="1"/>
</dbReference>
<feature type="coiled-coil region" evidence="1">
    <location>
        <begin position="18"/>
        <end position="182"/>
    </location>
</feature>
<keyword evidence="1" id="KW-0175">Coiled coil</keyword>
<dbReference type="RefSeq" id="XP_007924797.1">
    <property type="nucleotide sequence ID" value="XM_007926606.1"/>
</dbReference>
<accession>M3B470</accession>
<dbReference type="HOGENOM" id="CLU_1120542_0_0_1"/>
<dbReference type="AlphaFoldDB" id="M3B470"/>
<proteinExistence type="predicted"/>
<dbReference type="EMBL" id="KB446557">
    <property type="protein sequence ID" value="EME84173.1"/>
    <property type="molecule type" value="Genomic_DNA"/>
</dbReference>
<sequence length="248" mass="28825">MDSLEQMREWLLSAQPVLKKLNKEIQDHEHQVLHISEQLKTAQSDSTRKQKTIDEHQEKLIKLEEERDSFKAKYDEAKKSYVQGQKTIDEYQEKLIKLEEERDSLKMKYDEAKKCYVQGHKDQRREDAKRDDQIKQLRRKCNDFEERLEAAEATILQATTEAEEARDDVDRVRKGVEEVKQAAAELSKPEFSAFNEATAGLLGKALDNMRSTSKHLLKAEEGEEQRRAKRIRLSLKGATSRAPIALDD</sequence>
<dbReference type="VEuPathDB" id="FungiDB:MYCFIDRAFT_195303"/>
<dbReference type="SUPFAM" id="SSF57997">
    <property type="entry name" value="Tropomyosin"/>
    <property type="match status" value="1"/>
</dbReference>
<dbReference type="KEGG" id="pfj:MYCFIDRAFT_195303"/>
<organism evidence="2 3">
    <name type="scientific">Pseudocercospora fijiensis (strain CIRAD86)</name>
    <name type="common">Black leaf streak disease fungus</name>
    <name type="synonym">Mycosphaerella fijiensis</name>
    <dbReference type="NCBI Taxonomy" id="383855"/>
    <lineage>
        <taxon>Eukaryota</taxon>
        <taxon>Fungi</taxon>
        <taxon>Dikarya</taxon>
        <taxon>Ascomycota</taxon>
        <taxon>Pezizomycotina</taxon>
        <taxon>Dothideomycetes</taxon>
        <taxon>Dothideomycetidae</taxon>
        <taxon>Mycosphaerellales</taxon>
        <taxon>Mycosphaerellaceae</taxon>
        <taxon>Pseudocercospora</taxon>
    </lineage>
</organism>
<gene>
    <name evidence="2" type="ORF">MYCFIDRAFT_195303</name>
</gene>